<proteinExistence type="predicted"/>
<evidence type="ECO:0000259" key="1">
    <source>
        <dbReference type="PROSITE" id="PS51833"/>
    </source>
</evidence>
<dbReference type="PANTHER" id="PTHR33525:SF4">
    <property type="entry name" value="CYCLIC DI-GMP PHOSPHODIESTERASE CDGJ"/>
    <property type="match status" value="1"/>
</dbReference>
<dbReference type="Gene3D" id="1.10.3210.10">
    <property type="entry name" value="Hypothetical protein af1432"/>
    <property type="match status" value="1"/>
</dbReference>
<dbReference type="Pfam" id="PF08668">
    <property type="entry name" value="HDOD"/>
    <property type="match status" value="1"/>
</dbReference>
<dbReference type="PANTHER" id="PTHR33525">
    <property type="match status" value="1"/>
</dbReference>
<evidence type="ECO:0000313" key="2">
    <source>
        <dbReference type="EMBL" id="VAW47181.1"/>
    </source>
</evidence>
<sequence length="286" mass="31949">MKHQLAVAVSIINKVKLPHIPNEVARLQDESLKPDPDVVVVAECIGRNPKLLTKFLAVASFMSKKEITTARQAVSILGTKGVFTVFFSSAIEFSFQAQGDSALIVNHAIKIATAMAELSGRCKGLTSSDSYLFGLLYNVGYIVLNSYDSKSYKACYLTSLMTPSQSQQKELETYGTTSSYIGVYVAKKWHVKNSIYSGILFQQDNVKKCPKGENFAYEMINLLSIARAIVAETEEARYITEEVRTNAAISMKRLKISNVDYMRAQRKVKQFTKDLESFPEDFIEES</sequence>
<reference evidence="2" key="1">
    <citation type="submission" date="2018-06" db="EMBL/GenBank/DDBJ databases">
        <authorList>
            <person name="Zhirakovskaya E."/>
        </authorList>
    </citation>
    <scope>NUCLEOTIDE SEQUENCE</scope>
</reference>
<organism evidence="2">
    <name type="scientific">hydrothermal vent metagenome</name>
    <dbReference type="NCBI Taxonomy" id="652676"/>
    <lineage>
        <taxon>unclassified sequences</taxon>
        <taxon>metagenomes</taxon>
        <taxon>ecological metagenomes</taxon>
    </lineage>
</organism>
<dbReference type="PROSITE" id="PS51833">
    <property type="entry name" value="HDOD"/>
    <property type="match status" value="1"/>
</dbReference>
<dbReference type="SUPFAM" id="SSF109604">
    <property type="entry name" value="HD-domain/PDEase-like"/>
    <property type="match status" value="1"/>
</dbReference>
<dbReference type="InterPro" id="IPR013976">
    <property type="entry name" value="HDOD"/>
</dbReference>
<feature type="domain" description="HDOD" evidence="1">
    <location>
        <begin position="17"/>
        <end position="205"/>
    </location>
</feature>
<gene>
    <name evidence="2" type="ORF">MNBD_GAMMA03-1511</name>
</gene>
<accession>A0A3B0VVV6</accession>
<dbReference type="InterPro" id="IPR052340">
    <property type="entry name" value="RNase_Y/CdgJ"/>
</dbReference>
<dbReference type="AlphaFoldDB" id="A0A3B0VVV6"/>
<dbReference type="EMBL" id="UOFC01000128">
    <property type="protein sequence ID" value="VAW47181.1"/>
    <property type="molecule type" value="Genomic_DNA"/>
</dbReference>
<name>A0A3B0VVV6_9ZZZZ</name>
<protein>
    <recommendedName>
        <fullName evidence="1">HDOD domain-containing protein</fullName>
    </recommendedName>
</protein>